<proteinExistence type="predicted"/>
<dbReference type="GeneID" id="54357487"/>
<reference evidence="3" key="3">
    <citation type="submission" date="2025-08" db="UniProtKB">
        <authorList>
            <consortium name="RefSeq"/>
        </authorList>
    </citation>
    <scope>IDENTIFICATION</scope>
    <source>
        <strain evidence="3">CBS 342.82</strain>
    </source>
</reference>
<keyword evidence="2" id="KW-1185">Reference proteome</keyword>
<name>A0A6J3M7A0_9PEZI</name>
<organism evidence="3">
    <name type="scientific">Dissoconium aciculare CBS 342.82</name>
    <dbReference type="NCBI Taxonomy" id="1314786"/>
    <lineage>
        <taxon>Eukaryota</taxon>
        <taxon>Fungi</taxon>
        <taxon>Dikarya</taxon>
        <taxon>Ascomycota</taxon>
        <taxon>Pezizomycotina</taxon>
        <taxon>Dothideomycetes</taxon>
        <taxon>Dothideomycetidae</taxon>
        <taxon>Mycosphaerellales</taxon>
        <taxon>Dissoconiaceae</taxon>
        <taxon>Dissoconium</taxon>
    </lineage>
</organism>
<evidence type="ECO:0000313" key="2">
    <source>
        <dbReference type="Proteomes" id="UP000504637"/>
    </source>
</evidence>
<feature type="region of interest" description="Disordered" evidence="1">
    <location>
        <begin position="56"/>
        <end position="76"/>
    </location>
</feature>
<accession>A0A6J3M7A0</accession>
<dbReference type="Proteomes" id="UP000504637">
    <property type="component" value="Unplaced"/>
</dbReference>
<sequence>MGNSRTGVFASGARMMLGISGTWGYLRRRVGGDAIDAPEHTHILSVSLRGVCPAIDENGGSDRQPDGILSGTGDFRERDPPLMNSRRWISLSRAVRLTYTLDGTVQRSAVHSLKMPCLHASPERSSFLIPHSSFFIPHQQHQQPFFAVHRGPSIT</sequence>
<protein>
    <submittedName>
        <fullName evidence="3">Uncharacterized protein</fullName>
    </submittedName>
</protein>
<evidence type="ECO:0000313" key="3">
    <source>
        <dbReference type="RefSeq" id="XP_033459768.1"/>
    </source>
</evidence>
<reference evidence="3" key="2">
    <citation type="submission" date="2020-04" db="EMBL/GenBank/DDBJ databases">
        <authorList>
            <consortium name="NCBI Genome Project"/>
        </authorList>
    </citation>
    <scope>NUCLEOTIDE SEQUENCE</scope>
    <source>
        <strain evidence="3">CBS 342.82</strain>
    </source>
</reference>
<gene>
    <name evidence="3" type="ORF">K489DRAFT_215452</name>
</gene>
<reference evidence="3" key="1">
    <citation type="submission" date="2020-01" db="EMBL/GenBank/DDBJ databases">
        <authorList>
            <consortium name="DOE Joint Genome Institute"/>
            <person name="Haridas S."/>
            <person name="Albert R."/>
            <person name="Binder M."/>
            <person name="Bloem J."/>
            <person name="Labutti K."/>
            <person name="Salamov A."/>
            <person name="Andreopoulos B."/>
            <person name="Baker S.E."/>
            <person name="Barry K."/>
            <person name="Bills G."/>
            <person name="Bluhm B.H."/>
            <person name="Cannon C."/>
            <person name="Castanera R."/>
            <person name="Culley D.E."/>
            <person name="Daum C."/>
            <person name="Ezra D."/>
            <person name="Gonzalez J.B."/>
            <person name="Henrissat B."/>
            <person name="Kuo A."/>
            <person name="Liang C."/>
            <person name="Lipzen A."/>
            <person name="Lutzoni F."/>
            <person name="Magnuson J."/>
            <person name="Mondo S."/>
            <person name="Nolan M."/>
            <person name="Ohm R."/>
            <person name="Pangilinan J."/>
            <person name="Park H.-J."/>
            <person name="Ramirez L."/>
            <person name="Alfaro M."/>
            <person name="Sun H."/>
            <person name="Tritt A."/>
            <person name="Yoshinaga Y."/>
            <person name="Zwiers L.-H."/>
            <person name="Turgeon B.G."/>
            <person name="Goodwin S.B."/>
            <person name="Spatafora J.W."/>
            <person name="Crous P.W."/>
            <person name="Grigoriev I.V."/>
        </authorList>
    </citation>
    <scope>NUCLEOTIDE SEQUENCE</scope>
    <source>
        <strain evidence="3">CBS 342.82</strain>
    </source>
</reference>
<dbReference type="AlphaFoldDB" id="A0A6J3M7A0"/>
<evidence type="ECO:0000256" key="1">
    <source>
        <dbReference type="SAM" id="MobiDB-lite"/>
    </source>
</evidence>
<dbReference type="RefSeq" id="XP_033459768.1">
    <property type="nucleotide sequence ID" value="XM_033599688.1"/>
</dbReference>